<evidence type="ECO:0000256" key="13">
    <source>
        <dbReference type="ARBA" id="ARBA00022833"/>
    </source>
</evidence>
<evidence type="ECO:0000256" key="16">
    <source>
        <dbReference type="RuleBase" id="RU367090"/>
    </source>
</evidence>
<evidence type="ECO:0000256" key="6">
    <source>
        <dbReference type="ARBA" id="ARBA00017157"/>
    </source>
</evidence>
<comment type="similarity">
    <text evidence="4 16">Belongs to the LTN1 family.</text>
</comment>
<evidence type="ECO:0000256" key="1">
    <source>
        <dbReference type="ARBA" id="ARBA00000900"/>
    </source>
</evidence>
<dbReference type="InterPro" id="IPR011016">
    <property type="entry name" value="Znf_RING-CH"/>
</dbReference>
<dbReference type="InterPro" id="IPR013083">
    <property type="entry name" value="Znf_RING/FYVE/PHD"/>
</dbReference>
<keyword evidence="20" id="KW-1185">Reference proteome</keyword>
<proteinExistence type="inferred from homology"/>
<dbReference type="SUPFAM" id="SSF48371">
    <property type="entry name" value="ARM repeat"/>
    <property type="match status" value="1"/>
</dbReference>
<dbReference type="SMART" id="SM00744">
    <property type="entry name" value="RINGv"/>
    <property type="match status" value="1"/>
</dbReference>
<dbReference type="Pfam" id="PF23280">
    <property type="entry name" value="TPR_26"/>
    <property type="match status" value="1"/>
</dbReference>
<evidence type="ECO:0000256" key="10">
    <source>
        <dbReference type="ARBA" id="ARBA00022737"/>
    </source>
</evidence>
<dbReference type="GO" id="GO:0061630">
    <property type="term" value="F:ubiquitin protein ligase activity"/>
    <property type="evidence" value="ECO:0007669"/>
    <property type="project" value="UniProtKB-UniRule"/>
</dbReference>
<organism evidence="19 20">
    <name type="scientific">Morchella conica CCBAS932</name>
    <dbReference type="NCBI Taxonomy" id="1392247"/>
    <lineage>
        <taxon>Eukaryota</taxon>
        <taxon>Fungi</taxon>
        <taxon>Dikarya</taxon>
        <taxon>Ascomycota</taxon>
        <taxon>Pezizomycotina</taxon>
        <taxon>Pezizomycetes</taxon>
        <taxon>Pezizales</taxon>
        <taxon>Morchellaceae</taxon>
        <taxon>Morchella</taxon>
    </lineage>
</organism>
<dbReference type="InParanoid" id="A0A3N4KNG4"/>
<evidence type="ECO:0000256" key="15">
    <source>
        <dbReference type="PROSITE-ProRule" id="PRU00175"/>
    </source>
</evidence>
<comment type="catalytic activity">
    <reaction evidence="1 16">
        <text>S-ubiquitinyl-[E2 ubiquitin-conjugating enzyme]-L-cysteine + [acceptor protein]-L-lysine = [E2 ubiquitin-conjugating enzyme]-L-cysteine + N(6)-ubiquitinyl-[acceptor protein]-L-lysine.</text>
        <dbReference type="EC" id="2.3.2.27"/>
    </reaction>
</comment>
<comment type="subunit">
    <text evidence="16">Component of the ribosome quality control complex (RQC).</text>
</comment>
<evidence type="ECO:0000256" key="7">
    <source>
        <dbReference type="ARBA" id="ARBA00022490"/>
    </source>
</evidence>
<keyword evidence="9 16" id="KW-0479">Metal-binding</keyword>
<name>A0A3N4KNG4_9PEZI</name>
<comment type="pathway">
    <text evidence="3 16">Protein modification; protein ubiquitination.</text>
</comment>
<dbReference type="Gene3D" id="3.30.40.10">
    <property type="entry name" value="Zinc/RING finger domain, C3HC4 (zinc finger)"/>
    <property type="match status" value="1"/>
</dbReference>
<evidence type="ECO:0000256" key="9">
    <source>
        <dbReference type="ARBA" id="ARBA00022723"/>
    </source>
</evidence>
<evidence type="ECO:0000256" key="12">
    <source>
        <dbReference type="ARBA" id="ARBA00022786"/>
    </source>
</evidence>
<dbReference type="OrthoDB" id="6108at2759"/>
<dbReference type="GO" id="GO:0005829">
    <property type="term" value="C:cytosol"/>
    <property type="evidence" value="ECO:0007669"/>
    <property type="project" value="UniProtKB-SubCell"/>
</dbReference>
<keyword evidence="8 16" id="KW-0808">Transferase</keyword>
<dbReference type="InterPro" id="IPR057030">
    <property type="entry name" value="TPR_Rkr-1"/>
</dbReference>
<dbReference type="SMART" id="SM00184">
    <property type="entry name" value="RING"/>
    <property type="match status" value="1"/>
</dbReference>
<evidence type="ECO:0000256" key="8">
    <source>
        <dbReference type="ARBA" id="ARBA00022679"/>
    </source>
</evidence>
<dbReference type="InterPro" id="IPR039804">
    <property type="entry name" value="RING-CH-C4HC3_LTN1"/>
</dbReference>
<keyword evidence="11 15" id="KW-0863">Zinc-finger</keyword>
<evidence type="ECO:0000256" key="14">
    <source>
        <dbReference type="ARBA" id="ARBA00055150"/>
    </source>
</evidence>
<dbReference type="InterPro" id="IPR054477">
    <property type="entry name" value="LTN1_E3_ligase_6th"/>
</dbReference>
<dbReference type="STRING" id="1392247.A0A3N4KNG4"/>
<gene>
    <name evidence="19" type="ORF">P167DRAFT_525200</name>
</gene>
<dbReference type="PANTHER" id="PTHR12389:SF0">
    <property type="entry name" value="E3 UBIQUITIN-PROTEIN LIGASE LISTERIN"/>
    <property type="match status" value="1"/>
</dbReference>
<dbReference type="Proteomes" id="UP000277580">
    <property type="component" value="Unassembled WGS sequence"/>
</dbReference>
<dbReference type="FunFam" id="3.30.40.10:FF:000038">
    <property type="entry name" value="E3 ubiquitin-protein ligase listerin"/>
    <property type="match status" value="1"/>
</dbReference>
<dbReference type="GO" id="GO:0016567">
    <property type="term" value="P:protein ubiquitination"/>
    <property type="evidence" value="ECO:0007669"/>
    <property type="project" value="UniProtKB-UniPathway"/>
</dbReference>
<dbReference type="UniPathway" id="UPA00143"/>
<dbReference type="InterPro" id="IPR054476">
    <property type="entry name" value="Ltn1_N"/>
</dbReference>
<dbReference type="Gene3D" id="1.25.10.10">
    <property type="entry name" value="Leucine-rich Repeat Variant"/>
    <property type="match status" value="1"/>
</dbReference>
<reference evidence="19 20" key="1">
    <citation type="journal article" date="2018" name="Nat. Ecol. Evol.">
        <title>Pezizomycetes genomes reveal the molecular basis of ectomycorrhizal truffle lifestyle.</title>
        <authorList>
            <person name="Murat C."/>
            <person name="Payen T."/>
            <person name="Noel B."/>
            <person name="Kuo A."/>
            <person name="Morin E."/>
            <person name="Chen J."/>
            <person name="Kohler A."/>
            <person name="Krizsan K."/>
            <person name="Balestrini R."/>
            <person name="Da Silva C."/>
            <person name="Montanini B."/>
            <person name="Hainaut M."/>
            <person name="Levati E."/>
            <person name="Barry K.W."/>
            <person name="Belfiori B."/>
            <person name="Cichocki N."/>
            <person name="Clum A."/>
            <person name="Dockter R.B."/>
            <person name="Fauchery L."/>
            <person name="Guy J."/>
            <person name="Iotti M."/>
            <person name="Le Tacon F."/>
            <person name="Lindquist E.A."/>
            <person name="Lipzen A."/>
            <person name="Malagnac F."/>
            <person name="Mello A."/>
            <person name="Molinier V."/>
            <person name="Miyauchi S."/>
            <person name="Poulain J."/>
            <person name="Riccioni C."/>
            <person name="Rubini A."/>
            <person name="Sitrit Y."/>
            <person name="Splivallo R."/>
            <person name="Traeger S."/>
            <person name="Wang M."/>
            <person name="Zifcakova L."/>
            <person name="Wipf D."/>
            <person name="Zambonelli A."/>
            <person name="Paolocci F."/>
            <person name="Nowrousian M."/>
            <person name="Ottonello S."/>
            <person name="Baldrian P."/>
            <person name="Spatafora J.W."/>
            <person name="Henrissat B."/>
            <person name="Nagy L.G."/>
            <person name="Aury J.M."/>
            <person name="Wincker P."/>
            <person name="Grigoriev I.V."/>
            <person name="Bonfante P."/>
            <person name="Martin F.M."/>
        </authorList>
    </citation>
    <scope>NUCLEOTIDE SEQUENCE [LARGE SCALE GENOMIC DNA]</scope>
    <source>
        <strain evidence="19 20">CCBAS932</strain>
    </source>
</reference>
<dbReference type="GO" id="GO:1990112">
    <property type="term" value="C:RQC complex"/>
    <property type="evidence" value="ECO:0007669"/>
    <property type="project" value="UniProtKB-UniRule"/>
</dbReference>
<dbReference type="EC" id="2.3.2.27" evidence="5 16"/>
<comment type="function">
    <text evidence="16">E3 ubiquitin-protein ligase. Component of the ribosome quality control complex (RQC), a ribosome-associated complex that mediates ubiquitination and extraction of incompletely synthesized nascent chains for proteasomal degradation.</text>
</comment>
<evidence type="ECO:0000313" key="20">
    <source>
        <dbReference type="Proteomes" id="UP000277580"/>
    </source>
</evidence>
<evidence type="ECO:0000256" key="17">
    <source>
        <dbReference type="SAM" id="MobiDB-lite"/>
    </source>
</evidence>
<protein>
    <recommendedName>
        <fullName evidence="6 16">E3 ubiquitin-protein ligase listerin</fullName>
        <ecNumber evidence="5 16">2.3.2.27</ecNumber>
    </recommendedName>
    <alternativeName>
        <fullName evidence="16">RING-type E3 ubiquitin transferase listerin</fullName>
    </alternativeName>
</protein>
<dbReference type="SMART" id="SM01197">
    <property type="entry name" value="FANCL_C"/>
    <property type="match status" value="1"/>
</dbReference>
<dbReference type="SUPFAM" id="SSF57850">
    <property type="entry name" value="RING/U-box"/>
    <property type="match status" value="1"/>
</dbReference>
<dbReference type="InterPro" id="IPR039795">
    <property type="entry name" value="LTN1/Rkr1"/>
</dbReference>
<accession>A0A3N4KNG4</accession>
<evidence type="ECO:0000256" key="11">
    <source>
        <dbReference type="ARBA" id="ARBA00022771"/>
    </source>
</evidence>
<dbReference type="GO" id="GO:1990116">
    <property type="term" value="P:ribosome-associated ubiquitin-dependent protein catabolic process"/>
    <property type="evidence" value="ECO:0007669"/>
    <property type="project" value="UniProtKB-UniRule"/>
</dbReference>
<keyword evidence="12 16" id="KW-0833">Ubl conjugation pathway</keyword>
<feature type="region of interest" description="Disordered" evidence="17">
    <location>
        <begin position="1"/>
        <end position="24"/>
    </location>
</feature>
<keyword evidence="7" id="KW-0963">Cytoplasm</keyword>
<dbReference type="GO" id="GO:0072344">
    <property type="term" value="P:rescue of stalled ribosome"/>
    <property type="evidence" value="ECO:0007669"/>
    <property type="project" value="UniProtKB-UniRule"/>
</dbReference>
<dbReference type="GO" id="GO:0008270">
    <property type="term" value="F:zinc ion binding"/>
    <property type="evidence" value="ECO:0007669"/>
    <property type="project" value="UniProtKB-KW"/>
</dbReference>
<comment type="function">
    <text evidence="14">E3 ubiquitin-protein ligase component of the ribosome quality control complex (RQC), a ribosome-associated complex that mediates ubiquitination and extraction of incompletely synthesized nascent chains for proteasomal degradation. Mediates ubiquitination of proteins derived from mRNAs lacking stop codons (non-stop proteins) and other translation arrest products induced by poly-lysine sequences and tandem rare codons. Ubiquitination leads to CDC48 recruitment for extraction and degradation of the incomplete translation product. May indirectly play a role in chromatin function and transcription.</text>
</comment>
<dbReference type="Pfam" id="PF22999">
    <property type="entry name" value="LTN1_E3_ligase_6th"/>
    <property type="match status" value="1"/>
</dbReference>
<dbReference type="InterPro" id="IPR001841">
    <property type="entry name" value="Znf_RING"/>
</dbReference>
<keyword evidence="13 16" id="KW-0862">Zinc</keyword>
<sequence>MSKKQSARSSKAFTPSTSSGVGGFGGFGGFDTASTFSSASASQLSYVTPPPDLKGISDSSVVVLFKNLSKKDDTTKAKALEDLQAVTDIEDAIIAAWVLLYPRLSTDTSRRVRALSHTVHGLISQRAGKRIAEYMPRVIGVWLAGLYDNDRATSKAANDALKLVFSSEEKIAKVWKAYQADIVKYCTNVVLHETVDTLSDERQVSLDDAQNKFARVIATSVLALGHLISTLPEAELKKQHDSYSAVISEPYLWSFSYHSDPYLRKALYRFLTLTLTFIPSIISSPETLPIVSEAIITKSLAKSQIGSVIDYLDALISLTSSLPTSWAVLKPSKKRTPIGMLIKFVKTGSQSAGQEYWRKLVDLISVIPREILPKSLDGIRELLVGFVDGICNGPEPRTHLISAWGAYFSVIYHILALEGGDADEAAKIIEESMWPIYYNYMLGNTDEAERMKIQYYAASICASGVAMAGVHDERIVHLMREGVWNKVENLLLERIAKGDTDGMGQKWVDLSAEILKKTKEENQVAEIVKASNVDVLLQCISAVVSEKGRSSDMSLLEQMLSNFGSSILSIQTAQQATTVFFTESLPDLLLSPSLPHILSALIAYGTHTPDFAPFETAWKKSIRSILLSTLSKETKEARIIQLLQSTPTSLQNRVPPVAELEHYVNRKLEASLETDEAAGWEMMKSSFGSSVLSEGKIMEMLVMLSDGLSLQEGRNSSSVCKHLATVAKQNPQVLVNFATSKDGADMLYRLLVLIESPESEVSDAAKSIYKVIEAGLAASNTKDQAEVVGSVVDIISKSVREPRDVELSLHALADKAKALIDRAPADEKVTLVEKLLFTPELWKRELGSFLVGAMKMSLAITNPIGGAIFFADKQKAPASTPIVRDRQGVSAAMRMGIFIIEFLKAMGSFNRSQGDVFSQISDDSRTTLFYYLALTLELAKDNVAIAGANYLWTGNLPEVEQEALEFVSDIQHFIASCFEQDDPAGYLSLVIERLMEGSMEQPASTSAFYSARALTGVIGGLADHHKVTLEQTQTWLKLCDVRRGTDVFRITAILTGLSELLEHSKDADRLRNELASDLMGVPKSKCEEEGLRKLVFLNAVLPKPGEDVAPLPPQRTILLIKHLLSWFSEKEESETEINTEVLTEAIKTFASVLPTVKELYGEHWQPLCEFVGMGISNPIVVEGCIPLIFASLKLFQTLKSIRFANDDIEEAWETTDLYPILRETLGNSRHADDQHQPRNLSNALLSRQTRSMDLKYIGDPTDIYPLLNVKSRPVQEAAFELLHRYIPSQQEHVSIEAALSKEDNFTLQLPMELLSLIMEPPTMDQVEDWDFERAMPLTLRGYLLTWILIFDHFENSSFKVRSAYVDNLKEGGYLTGLLDFAFDFLGHSKGRSIDASKFDIESYTPDLEESPLKDTQWLLIHLYYLSLRFTPSLSKSWWIDCKVRQKVLSVESFTEKYMSPLIIDKEFAAIRAWIAEQPAPAPGEEEGMQVKISRGTSKEILAVYPIDDQTMEMMVRLPSTFPLRQVEVEGVKRVGLSEQQFKKMQLASQAVINFQSASIIDGLTLFRKNVSLLFQGIAECAICYSILAVTPDRSLPNKACSTCKNKFHSSCLLKWFRTSNSSSCPLCRTSFSFYS</sequence>
<dbReference type="PANTHER" id="PTHR12389">
    <property type="entry name" value="ZINC FINGER PROTEIN 294"/>
    <property type="match status" value="1"/>
</dbReference>
<dbReference type="InterPro" id="IPR016024">
    <property type="entry name" value="ARM-type_fold"/>
</dbReference>
<evidence type="ECO:0000256" key="4">
    <source>
        <dbReference type="ARBA" id="ARBA00007997"/>
    </source>
</evidence>
<evidence type="ECO:0000256" key="5">
    <source>
        <dbReference type="ARBA" id="ARBA00012483"/>
    </source>
</evidence>
<dbReference type="CDD" id="cd16491">
    <property type="entry name" value="RING-CH-C4HC3_LTN1"/>
    <property type="match status" value="1"/>
</dbReference>
<dbReference type="GO" id="GO:0043023">
    <property type="term" value="F:ribosomal large subunit binding"/>
    <property type="evidence" value="ECO:0007669"/>
    <property type="project" value="TreeGrafter"/>
</dbReference>
<comment type="subcellular location">
    <subcellularLocation>
        <location evidence="2">Cytoplasm</location>
        <location evidence="2">Cytosol</location>
    </subcellularLocation>
</comment>
<evidence type="ECO:0000256" key="2">
    <source>
        <dbReference type="ARBA" id="ARBA00004514"/>
    </source>
</evidence>
<evidence type="ECO:0000256" key="3">
    <source>
        <dbReference type="ARBA" id="ARBA00004906"/>
    </source>
</evidence>
<keyword evidence="10" id="KW-0677">Repeat</keyword>
<evidence type="ECO:0000259" key="18">
    <source>
        <dbReference type="PROSITE" id="PS50089"/>
    </source>
</evidence>
<dbReference type="Pfam" id="PF22958">
    <property type="entry name" value="Ltn1_1st"/>
    <property type="match status" value="1"/>
</dbReference>
<evidence type="ECO:0000313" key="19">
    <source>
        <dbReference type="EMBL" id="RPB10939.1"/>
    </source>
</evidence>
<feature type="domain" description="RING-type" evidence="18">
    <location>
        <begin position="1580"/>
        <end position="1628"/>
    </location>
</feature>
<dbReference type="EMBL" id="ML119139">
    <property type="protein sequence ID" value="RPB10939.1"/>
    <property type="molecule type" value="Genomic_DNA"/>
</dbReference>
<dbReference type="Pfam" id="PF23009">
    <property type="entry name" value="UBC_like"/>
    <property type="match status" value="1"/>
</dbReference>
<dbReference type="PROSITE" id="PS50089">
    <property type="entry name" value="ZF_RING_2"/>
    <property type="match status" value="1"/>
</dbReference>
<dbReference type="FunCoup" id="A0A3N4KNG4">
    <property type="interactions" value="580"/>
</dbReference>
<dbReference type="InterPro" id="IPR011989">
    <property type="entry name" value="ARM-like"/>
</dbReference>
<dbReference type="Pfam" id="PF13639">
    <property type="entry name" value="zf-RING_2"/>
    <property type="match status" value="1"/>
</dbReference>
<dbReference type="InterPro" id="IPR054478">
    <property type="entry name" value="LTN1_UBC"/>
</dbReference>